<dbReference type="AlphaFoldDB" id="A0A502FTL1"/>
<name>A0A502FTL1_9SPHN</name>
<dbReference type="Gene3D" id="3.90.190.10">
    <property type="entry name" value="Protein tyrosine phosphatase superfamily"/>
    <property type="match status" value="1"/>
</dbReference>
<evidence type="ECO:0000259" key="1">
    <source>
        <dbReference type="Pfam" id="PF22741"/>
    </source>
</evidence>
<dbReference type="OrthoDB" id="7391097at2"/>
<comment type="caution">
    <text evidence="2">The sequence shown here is derived from an EMBL/GenBank/DDBJ whole genome shotgun (WGS) entry which is preliminary data.</text>
</comment>
<dbReference type="Proteomes" id="UP000319931">
    <property type="component" value="Unassembled WGS sequence"/>
</dbReference>
<dbReference type="RefSeq" id="WP_140850679.1">
    <property type="nucleotide sequence ID" value="NZ_RCZC01000003.1"/>
</dbReference>
<evidence type="ECO:0000313" key="2">
    <source>
        <dbReference type="EMBL" id="TPG52761.1"/>
    </source>
</evidence>
<dbReference type="SUPFAM" id="SSF52799">
    <property type="entry name" value="(Phosphotyrosine protein) phosphatases II"/>
    <property type="match status" value="1"/>
</dbReference>
<dbReference type="InterPro" id="IPR029021">
    <property type="entry name" value="Prot-tyrosine_phosphatase-like"/>
</dbReference>
<gene>
    <name evidence="2" type="ORF">EAH76_12865</name>
</gene>
<keyword evidence="3" id="KW-1185">Reference proteome</keyword>
<dbReference type="CDD" id="cd14503">
    <property type="entry name" value="PTP-bact"/>
    <property type="match status" value="1"/>
</dbReference>
<evidence type="ECO:0000313" key="3">
    <source>
        <dbReference type="Proteomes" id="UP000319931"/>
    </source>
</evidence>
<proteinExistence type="predicted"/>
<accession>A0A502FTL1</accession>
<organism evidence="2 3">
    <name type="scientific">Sphingomonas glacialis</name>
    <dbReference type="NCBI Taxonomy" id="658225"/>
    <lineage>
        <taxon>Bacteria</taxon>
        <taxon>Pseudomonadati</taxon>
        <taxon>Pseudomonadota</taxon>
        <taxon>Alphaproteobacteria</taxon>
        <taxon>Sphingomonadales</taxon>
        <taxon>Sphingomonadaceae</taxon>
        <taxon>Sphingomonas</taxon>
    </lineage>
</organism>
<sequence>MRDPVDIPNWYRLDDHLTTSGQPSSEQLAQIAALGVRDVINLALHDHPRALPDEAATVAALGMAYTHIPVAFDAPTTADFERFCAVIEEIGTRPVHVHCIVNARVSAFLYRYRRERLGWDEAQARPALDAIWRPGGVWARFIGDTASEPLPHHMTTPPPQT</sequence>
<feature type="domain" description="DSP-PTPase phosphatase fused to NAD+ Kinase" evidence="1">
    <location>
        <begin position="17"/>
        <end position="114"/>
    </location>
</feature>
<reference evidence="2 3" key="1">
    <citation type="journal article" date="2019" name="Environ. Microbiol.">
        <title>Species interactions and distinct microbial communities in high Arctic permafrost affected cryosols are associated with the CH4 and CO2 gas fluxes.</title>
        <authorList>
            <person name="Altshuler I."/>
            <person name="Hamel J."/>
            <person name="Turney S."/>
            <person name="Magnuson E."/>
            <person name="Levesque R."/>
            <person name="Greer C."/>
            <person name="Whyte L.G."/>
        </authorList>
    </citation>
    <scope>NUCLEOTIDE SEQUENCE [LARGE SCALE GENOMIC DNA]</scope>
    <source>
        <strain evidence="2 3">E6.1</strain>
    </source>
</reference>
<dbReference type="EMBL" id="RCZC01000003">
    <property type="protein sequence ID" value="TPG52761.1"/>
    <property type="molecule type" value="Genomic_DNA"/>
</dbReference>
<protein>
    <recommendedName>
        <fullName evidence="1">DSP-PTPase phosphatase fused to NAD+ Kinase domain-containing protein</fullName>
    </recommendedName>
</protein>
<dbReference type="InterPro" id="IPR055214">
    <property type="entry name" value="PTP-NADK"/>
</dbReference>
<dbReference type="Pfam" id="PF22741">
    <property type="entry name" value="PTP-NADK"/>
    <property type="match status" value="1"/>
</dbReference>